<protein>
    <submittedName>
        <fullName evidence="1">Uncharacterized protein</fullName>
    </submittedName>
</protein>
<organism evidence="1 2">
    <name type="scientific">Cyclobacterium qasimii M12-11B</name>
    <dbReference type="NCBI Taxonomy" id="641524"/>
    <lineage>
        <taxon>Bacteria</taxon>
        <taxon>Pseudomonadati</taxon>
        <taxon>Bacteroidota</taxon>
        <taxon>Cytophagia</taxon>
        <taxon>Cytophagales</taxon>
        <taxon>Cyclobacteriaceae</taxon>
        <taxon>Cyclobacterium</taxon>
    </lineage>
</organism>
<proteinExistence type="predicted"/>
<reference evidence="1 2" key="1">
    <citation type="journal article" date="2013" name="Genome Announc.">
        <title>Draft Genome Sequence of Cyclobacterium qasimii Strain M12-11BT, Isolated from Arctic Marine Sediment.</title>
        <authorList>
            <person name="Shivaji S."/>
            <person name="Ara S."/>
            <person name="Singh A."/>
            <person name="Kumar Pinnaka A."/>
        </authorList>
    </citation>
    <scope>NUCLEOTIDE SEQUENCE [LARGE SCALE GENOMIC DNA]</scope>
    <source>
        <strain evidence="1 2">M12-11B</strain>
    </source>
</reference>
<dbReference type="EMBL" id="ATNM01000175">
    <property type="protein sequence ID" value="EPR65781.1"/>
    <property type="molecule type" value="Genomic_DNA"/>
</dbReference>
<name>S7V794_9BACT</name>
<comment type="caution">
    <text evidence="1">The sequence shown here is derived from an EMBL/GenBank/DDBJ whole genome shotgun (WGS) entry which is preliminary data.</text>
</comment>
<evidence type="ECO:0000313" key="1">
    <source>
        <dbReference type="EMBL" id="EPR65781.1"/>
    </source>
</evidence>
<gene>
    <name evidence="1" type="ORF">ADICYQ_5205</name>
</gene>
<dbReference type="Proteomes" id="UP000014974">
    <property type="component" value="Unassembled WGS sequence"/>
</dbReference>
<sequence>MALKKEKQSLLSQENLVKEKALLFTSNAFSLCYLSDPRNGYL</sequence>
<evidence type="ECO:0000313" key="2">
    <source>
        <dbReference type="Proteomes" id="UP000014974"/>
    </source>
</evidence>
<dbReference type="AlphaFoldDB" id="S7V794"/>
<accession>S7V794</accession>